<dbReference type="PANTHER" id="PTHR12226:SF2">
    <property type="entry name" value="MANNOSE-P-DOLICHOL UTILIZATION DEFECT 1 PROTEIN"/>
    <property type="match status" value="1"/>
</dbReference>
<sequence length="261" mass="28407">MSQISPVDVVRLLLNPDISNKLILQLAWNRAKVMKKGPLVSKLLGSLIVGVSSFIRVPQIKKITDPVLLKDRISVAKGLSMEGISLETLGYLIHVVYNKQNGNPFVNYGETFLLGLQNIAIILLIRYYNARKAGSDEVGALIELAQPIAIILAIGFGLSRSAPENFISGLQVLSIPISIVSKIPQIKKNYALKSTSHLSNITVGANVLGSFIRVFTTLQDFEKLGRDKVLLAGYCSSFALNAILAGQCLIYGKGKEVDEEK</sequence>
<gene>
    <name evidence="9" type="ORF">CLIB1423_14S03422</name>
</gene>
<proteinExistence type="inferred from homology"/>
<dbReference type="SMART" id="SM00679">
    <property type="entry name" value="CTNS"/>
    <property type="match status" value="1"/>
</dbReference>
<comment type="caution">
    <text evidence="9">The sequence shown here is derived from an EMBL/GenBank/DDBJ whole genome shotgun (WGS) entry which is preliminary data.</text>
</comment>
<comment type="similarity">
    <text evidence="7">Belongs to the MPDU1 (TC 2.A.43.3) family.</text>
</comment>
<evidence type="ECO:0000313" key="9">
    <source>
        <dbReference type="EMBL" id="CAH2354159.1"/>
    </source>
</evidence>
<evidence type="ECO:0000256" key="6">
    <source>
        <dbReference type="ARBA" id="ARBA00023136"/>
    </source>
</evidence>
<protein>
    <recommendedName>
        <fullName evidence="8">Solute carrier family 66 member 3</fullName>
    </recommendedName>
</protein>
<organism evidence="9 10">
    <name type="scientific">[Candida] railenensis</name>
    <dbReference type="NCBI Taxonomy" id="45579"/>
    <lineage>
        <taxon>Eukaryota</taxon>
        <taxon>Fungi</taxon>
        <taxon>Dikarya</taxon>
        <taxon>Ascomycota</taxon>
        <taxon>Saccharomycotina</taxon>
        <taxon>Pichiomycetes</taxon>
        <taxon>Debaryomycetaceae</taxon>
        <taxon>Kurtzmaniella</taxon>
    </lineage>
</organism>
<dbReference type="PIRSF" id="PIRSF023381">
    <property type="entry name" value="MannP-dilichol_defect-1p"/>
    <property type="match status" value="1"/>
</dbReference>
<dbReference type="Pfam" id="PF04193">
    <property type="entry name" value="PQ-loop"/>
    <property type="match status" value="1"/>
</dbReference>
<dbReference type="EMBL" id="CAKXYY010000014">
    <property type="protein sequence ID" value="CAH2354159.1"/>
    <property type="molecule type" value="Genomic_DNA"/>
</dbReference>
<evidence type="ECO:0000256" key="5">
    <source>
        <dbReference type="ARBA" id="ARBA00022989"/>
    </source>
</evidence>
<accession>A0A9P0QSW9</accession>
<evidence type="ECO:0000256" key="8">
    <source>
        <dbReference type="PIRNR" id="PIRNR023381"/>
    </source>
</evidence>
<dbReference type="Proteomes" id="UP000837801">
    <property type="component" value="Unassembled WGS sequence"/>
</dbReference>
<keyword evidence="5 8" id="KW-1133">Transmembrane helix</keyword>
<evidence type="ECO:0000256" key="7">
    <source>
        <dbReference type="ARBA" id="ARBA00038475"/>
    </source>
</evidence>
<reference evidence="9" key="1">
    <citation type="submission" date="2022-03" db="EMBL/GenBank/DDBJ databases">
        <authorList>
            <person name="Legras J.-L."/>
            <person name="Devillers H."/>
            <person name="Grondin C."/>
        </authorList>
    </citation>
    <scope>NUCLEOTIDE SEQUENCE</scope>
    <source>
        <strain evidence="9">CLIB 1423</strain>
    </source>
</reference>
<keyword evidence="10" id="KW-1185">Reference proteome</keyword>
<keyword evidence="4" id="KW-0677">Repeat</keyword>
<dbReference type="OrthoDB" id="271506at2759"/>
<dbReference type="GO" id="GO:0016020">
    <property type="term" value="C:membrane"/>
    <property type="evidence" value="ECO:0007669"/>
    <property type="project" value="UniProtKB-SubCell"/>
</dbReference>
<evidence type="ECO:0000256" key="4">
    <source>
        <dbReference type="ARBA" id="ARBA00022737"/>
    </source>
</evidence>
<dbReference type="Gene3D" id="1.20.1280.290">
    <property type="match status" value="1"/>
</dbReference>
<evidence type="ECO:0000256" key="1">
    <source>
        <dbReference type="ARBA" id="ARBA00004141"/>
    </source>
</evidence>
<dbReference type="InterPro" id="IPR006603">
    <property type="entry name" value="PQ-loop_rpt"/>
</dbReference>
<dbReference type="InterPro" id="IPR016817">
    <property type="entry name" value="MannP-dilichol_defect-1"/>
</dbReference>
<keyword evidence="6 8" id="KW-0472">Membrane</keyword>
<keyword evidence="2" id="KW-0813">Transport</keyword>
<name>A0A9P0QSW9_9ASCO</name>
<comment type="subcellular location">
    <subcellularLocation>
        <location evidence="1 8">Membrane</location>
        <topology evidence="1 8">Multi-pass membrane protein</topology>
    </subcellularLocation>
</comment>
<evidence type="ECO:0000256" key="2">
    <source>
        <dbReference type="ARBA" id="ARBA00022448"/>
    </source>
</evidence>
<evidence type="ECO:0000313" key="10">
    <source>
        <dbReference type="Proteomes" id="UP000837801"/>
    </source>
</evidence>
<keyword evidence="3 8" id="KW-0812">Transmembrane</keyword>
<dbReference type="AlphaFoldDB" id="A0A9P0QSW9"/>
<dbReference type="PANTHER" id="PTHR12226">
    <property type="entry name" value="MANNOSE-P-DOLICHOL UTILIZATION DEFECT 1 LEC35 -RELATED"/>
    <property type="match status" value="1"/>
</dbReference>
<evidence type="ECO:0000256" key="3">
    <source>
        <dbReference type="ARBA" id="ARBA00022692"/>
    </source>
</evidence>